<dbReference type="PANTHER" id="PTHR33033:SF121">
    <property type="entry name" value="POLYNUCLEOTIDYL TRANSFERASE, RIBONUCLEASE H-LIKE SUPERFAMILY PROTEIN"/>
    <property type="match status" value="1"/>
</dbReference>
<evidence type="ECO:0000313" key="2">
    <source>
        <dbReference type="EMBL" id="KAK8564790.1"/>
    </source>
</evidence>
<dbReference type="Gene3D" id="3.30.420.10">
    <property type="entry name" value="Ribonuclease H-like superfamily/Ribonuclease H"/>
    <property type="match status" value="1"/>
</dbReference>
<dbReference type="PANTHER" id="PTHR33033">
    <property type="entry name" value="POLYNUCLEOTIDYL TRANSFERASE, RIBONUCLEASE H-LIKE SUPERFAMILY PROTEIN-RELATED"/>
    <property type="match status" value="1"/>
</dbReference>
<name>A0ABR2ES24_9ROSI</name>
<dbReference type="Proteomes" id="UP001472677">
    <property type="component" value="Unassembled WGS sequence"/>
</dbReference>
<dbReference type="InterPro" id="IPR044730">
    <property type="entry name" value="RNase_H-like_dom_plant"/>
</dbReference>
<proteinExistence type="predicted"/>
<dbReference type="EMBL" id="JBBPBM010000010">
    <property type="protein sequence ID" value="KAK8564790.1"/>
    <property type="molecule type" value="Genomic_DNA"/>
</dbReference>
<feature type="domain" description="RNase H type-1" evidence="1">
    <location>
        <begin position="7"/>
        <end position="95"/>
    </location>
</feature>
<dbReference type="Pfam" id="PF13456">
    <property type="entry name" value="RVT_3"/>
    <property type="match status" value="1"/>
</dbReference>
<keyword evidence="3" id="KW-1185">Reference proteome</keyword>
<protein>
    <recommendedName>
        <fullName evidence="1">RNase H type-1 domain-containing protein</fullName>
    </recommendedName>
</protein>
<evidence type="ECO:0000313" key="3">
    <source>
        <dbReference type="Proteomes" id="UP001472677"/>
    </source>
</evidence>
<dbReference type="SUPFAM" id="SSF53098">
    <property type="entry name" value="Ribonuclease H-like"/>
    <property type="match status" value="1"/>
</dbReference>
<gene>
    <name evidence="2" type="ORF">V6N12_058372</name>
</gene>
<dbReference type="CDD" id="cd06222">
    <property type="entry name" value="RNase_H_like"/>
    <property type="match status" value="1"/>
</dbReference>
<comment type="caution">
    <text evidence="2">The sequence shown here is derived from an EMBL/GenBank/DDBJ whole genome shotgun (WGS) entry which is preliminary data.</text>
</comment>
<accession>A0ABR2ES24</accession>
<dbReference type="InterPro" id="IPR012337">
    <property type="entry name" value="RNaseH-like_sf"/>
</dbReference>
<evidence type="ECO:0000259" key="1">
    <source>
        <dbReference type="Pfam" id="PF13456"/>
    </source>
</evidence>
<organism evidence="2 3">
    <name type="scientific">Hibiscus sabdariffa</name>
    <name type="common">roselle</name>
    <dbReference type="NCBI Taxonomy" id="183260"/>
    <lineage>
        <taxon>Eukaryota</taxon>
        <taxon>Viridiplantae</taxon>
        <taxon>Streptophyta</taxon>
        <taxon>Embryophyta</taxon>
        <taxon>Tracheophyta</taxon>
        <taxon>Spermatophyta</taxon>
        <taxon>Magnoliopsida</taxon>
        <taxon>eudicotyledons</taxon>
        <taxon>Gunneridae</taxon>
        <taxon>Pentapetalae</taxon>
        <taxon>rosids</taxon>
        <taxon>malvids</taxon>
        <taxon>Malvales</taxon>
        <taxon>Malvaceae</taxon>
        <taxon>Malvoideae</taxon>
        <taxon>Hibiscus</taxon>
    </lineage>
</organism>
<dbReference type="InterPro" id="IPR002156">
    <property type="entry name" value="RNaseH_domain"/>
</dbReference>
<sequence length="112" mass="12459">MFSKSIGVIDVTSAEILALKEACVLFSKSRWVQLFSLILETDCESVVVWFNKPVSNPFAFKKLVEECIESCVGCSWSIRAVSREANCSADKLAKSGICRPTPLYWTSSNNDQ</sequence>
<reference evidence="2 3" key="1">
    <citation type="journal article" date="2024" name="G3 (Bethesda)">
        <title>Genome assembly of Hibiscus sabdariffa L. provides insights into metabolisms of medicinal natural products.</title>
        <authorList>
            <person name="Kim T."/>
        </authorList>
    </citation>
    <scope>NUCLEOTIDE SEQUENCE [LARGE SCALE GENOMIC DNA]</scope>
    <source>
        <strain evidence="2">TK-2024</strain>
        <tissue evidence="2">Old leaves</tissue>
    </source>
</reference>
<dbReference type="InterPro" id="IPR036397">
    <property type="entry name" value="RNaseH_sf"/>
</dbReference>